<feature type="domain" description="Endonuclease/exonuclease/phosphatase" evidence="1">
    <location>
        <begin position="6"/>
        <end position="206"/>
    </location>
</feature>
<dbReference type="InterPro" id="IPR005135">
    <property type="entry name" value="Endo/exonuclease/phosphatase"/>
</dbReference>
<evidence type="ECO:0000259" key="1">
    <source>
        <dbReference type="Pfam" id="PF03372"/>
    </source>
</evidence>
<proteinExistence type="predicted"/>
<reference evidence="2" key="1">
    <citation type="journal article" date="2023" name="Plant J.">
        <title>Genome sequences and population genomics provide insights into the demographic history, inbreeding, and mutation load of two 'living fossil' tree species of Dipteronia.</title>
        <authorList>
            <person name="Feng Y."/>
            <person name="Comes H.P."/>
            <person name="Chen J."/>
            <person name="Zhu S."/>
            <person name="Lu R."/>
            <person name="Zhang X."/>
            <person name="Li P."/>
            <person name="Qiu J."/>
            <person name="Olsen K.M."/>
            <person name="Qiu Y."/>
        </authorList>
    </citation>
    <scope>NUCLEOTIDE SEQUENCE</scope>
    <source>
        <strain evidence="2">KIB01</strain>
    </source>
</reference>
<evidence type="ECO:0000313" key="3">
    <source>
        <dbReference type="Proteomes" id="UP001280121"/>
    </source>
</evidence>
<dbReference type="Pfam" id="PF03372">
    <property type="entry name" value="Exo_endo_phos"/>
    <property type="match status" value="1"/>
</dbReference>
<protein>
    <recommendedName>
        <fullName evidence="1">Endonuclease/exonuclease/phosphatase domain-containing protein</fullName>
    </recommendedName>
</protein>
<dbReference type="PANTHER" id="PTHR35218:SF9">
    <property type="entry name" value="ENDONUCLEASE_EXONUCLEASE_PHOSPHATASE DOMAIN-CONTAINING PROTEIN"/>
    <property type="match status" value="1"/>
</dbReference>
<dbReference type="GO" id="GO:0003824">
    <property type="term" value="F:catalytic activity"/>
    <property type="evidence" value="ECO:0007669"/>
    <property type="project" value="InterPro"/>
</dbReference>
<organism evidence="2 3">
    <name type="scientific">Dipteronia dyeriana</name>
    <dbReference type="NCBI Taxonomy" id="168575"/>
    <lineage>
        <taxon>Eukaryota</taxon>
        <taxon>Viridiplantae</taxon>
        <taxon>Streptophyta</taxon>
        <taxon>Embryophyta</taxon>
        <taxon>Tracheophyta</taxon>
        <taxon>Spermatophyta</taxon>
        <taxon>Magnoliopsida</taxon>
        <taxon>eudicotyledons</taxon>
        <taxon>Gunneridae</taxon>
        <taxon>Pentapetalae</taxon>
        <taxon>rosids</taxon>
        <taxon>malvids</taxon>
        <taxon>Sapindales</taxon>
        <taxon>Sapindaceae</taxon>
        <taxon>Hippocastanoideae</taxon>
        <taxon>Acereae</taxon>
        <taxon>Dipteronia</taxon>
    </lineage>
</organism>
<dbReference type="InterPro" id="IPR036691">
    <property type="entry name" value="Endo/exonu/phosph_ase_sf"/>
</dbReference>
<dbReference type="Proteomes" id="UP001280121">
    <property type="component" value="Unassembled WGS sequence"/>
</dbReference>
<dbReference type="EMBL" id="JANJYI010000002">
    <property type="protein sequence ID" value="KAK2658205.1"/>
    <property type="molecule type" value="Genomic_DNA"/>
</dbReference>
<gene>
    <name evidence="2" type="ORF">Ddye_004738</name>
</gene>
<sequence length="207" mass="23303">MKVFFWNSRGAGGPSFMAAMKDFRKKHNSEIMVIAETRTSEANAIRQLRKLCLHDRCICNHPEGRAGDIWLCWTDKVPISEPLFISKQDIHVLVSEPNPDQWLLSGVYASPQYLRRILLWEEFQNITGEWSGPWMAVGDLNSITTSSEKCGGSRTFPSLASNEFKETIAQCNFLDLGFSGSNFTWTNSQFGGGYIAERLDRALANGD</sequence>
<keyword evidence="3" id="KW-1185">Reference proteome</keyword>
<accession>A0AAD9XF82</accession>
<dbReference type="PANTHER" id="PTHR35218">
    <property type="entry name" value="RNASE H DOMAIN-CONTAINING PROTEIN"/>
    <property type="match status" value="1"/>
</dbReference>
<comment type="caution">
    <text evidence="2">The sequence shown here is derived from an EMBL/GenBank/DDBJ whole genome shotgun (WGS) entry which is preliminary data.</text>
</comment>
<name>A0AAD9XF82_9ROSI</name>
<evidence type="ECO:0000313" key="2">
    <source>
        <dbReference type="EMBL" id="KAK2658205.1"/>
    </source>
</evidence>
<dbReference type="SUPFAM" id="SSF56219">
    <property type="entry name" value="DNase I-like"/>
    <property type="match status" value="1"/>
</dbReference>
<dbReference type="Gene3D" id="3.60.10.10">
    <property type="entry name" value="Endonuclease/exonuclease/phosphatase"/>
    <property type="match status" value="1"/>
</dbReference>
<dbReference type="AlphaFoldDB" id="A0AAD9XF82"/>